<evidence type="ECO:0000313" key="7">
    <source>
        <dbReference type="EMBL" id="PYC68049.1"/>
    </source>
</evidence>
<feature type="transmembrane region" description="Helical" evidence="6">
    <location>
        <begin position="333"/>
        <end position="353"/>
    </location>
</feature>
<comment type="caution">
    <text evidence="7">The sequence shown here is derived from an EMBL/GenBank/DDBJ whole genome shotgun (WGS) entry which is preliminary data.</text>
</comment>
<keyword evidence="2" id="KW-1003">Cell membrane</keyword>
<evidence type="ECO:0000313" key="8">
    <source>
        <dbReference type="Proteomes" id="UP000248039"/>
    </source>
</evidence>
<dbReference type="GO" id="GO:0022857">
    <property type="term" value="F:transmembrane transporter activity"/>
    <property type="evidence" value="ECO:0007669"/>
    <property type="project" value="InterPro"/>
</dbReference>
<dbReference type="Gene3D" id="1.20.1250.20">
    <property type="entry name" value="MFS general substrate transporter like domains"/>
    <property type="match status" value="1"/>
</dbReference>
<evidence type="ECO:0000256" key="5">
    <source>
        <dbReference type="ARBA" id="ARBA00023136"/>
    </source>
</evidence>
<evidence type="ECO:0000256" key="2">
    <source>
        <dbReference type="ARBA" id="ARBA00022475"/>
    </source>
</evidence>
<protein>
    <submittedName>
        <fullName evidence="7">MFS transporter</fullName>
    </submittedName>
</protein>
<dbReference type="Pfam" id="PF07690">
    <property type="entry name" value="MFS_1"/>
    <property type="match status" value="1"/>
</dbReference>
<organism evidence="7 8">
    <name type="scientific">Streptomyces tateyamensis</name>
    <dbReference type="NCBI Taxonomy" id="565073"/>
    <lineage>
        <taxon>Bacteria</taxon>
        <taxon>Bacillati</taxon>
        <taxon>Actinomycetota</taxon>
        <taxon>Actinomycetes</taxon>
        <taxon>Kitasatosporales</taxon>
        <taxon>Streptomycetaceae</taxon>
        <taxon>Streptomyces</taxon>
    </lineage>
</organism>
<feature type="transmembrane region" description="Helical" evidence="6">
    <location>
        <begin position="70"/>
        <end position="90"/>
    </location>
</feature>
<dbReference type="OrthoDB" id="9815525at2"/>
<dbReference type="Proteomes" id="UP000248039">
    <property type="component" value="Unassembled WGS sequence"/>
</dbReference>
<feature type="transmembrane region" description="Helical" evidence="6">
    <location>
        <begin position="309"/>
        <end position="327"/>
    </location>
</feature>
<name>A0A2V4N5V8_9ACTN</name>
<feature type="transmembrane region" description="Helical" evidence="6">
    <location>
        <begin position="276"/>
        <end position="297"/>
    </location>
</feature>
<feature type="transmembrane region" description="Helical" evidence="6">
    <location>
        <begin position="400"/>
        <end position="418"/>
    </location>
</feature>
<gene>
    <name evidence="7" type="ORF">C7C46_29810</name>
</gene>
<dbReference type="PANTHER" id="PTHR23513:SF6">
    <property type="entry name" value="MAJOR FACILITATOR SUPERFAMILY ASSOCIATED DOMAIN-CONTAINING PROTEIN"/>
    <property type="match status" value="1"/>
</dbReference>
<dbReference type="AlphaFoldDB" id="A0A2V4N5V8"/>
<dbReference type="RefSeq" id="WP_110673043.1">
    <property type="nucleotide sequence ID" value="NZ_PYBW01000142.1"/>
</dbReference>
<dbReference type="EMBL" id="PYBW01000142">
    <property type="protein sequence ID" value="PYC68049.1"/>
    <property type="molecule type" value="Genomic_DNA"/>
</dbReference>
<feature type="transmembrane region" description="Helical" evidence="6">
    <location>
        <begin position="246"/>
        <end position="270"/>
    </location>
</feature>
<feature type="transmembrane region" description="Helical" evidence="6">
    <location>
        <begin position="97"/>
        <end position="121"/>
    </location>
</feature>
<evidence type="ECO:0000256" key="1">
    <source>
        <dbReference type="ARBA" id="ARBA00004651"/>
    </source>
</evidence>
<dbReference type="InterPro" id="IPR011701">
    <property type="entry name" value="MFS"/>
</dbReference>
<accession>A0A2V4N5V8</accession>
<reference evidence="7 8" key="1">
    <citation type="submission" date="2018-03" db="EMBL/GenBank/DDBJ databases">
        <title>Bioinformatic expansion and discovery of thiopeptide antibiotics.</title>
        <authorList>
            <person name="Schwalen C.J."/>
            <person name="Hudson G.A."/>
            <person name="Mitchell D.A."/>
        </authorList>
    </citation>
    <scope>NUCLEOTIDE SEQUENCE [LARGE SCALE GENOMIC DNA]</scope>
    <source>
        <strain evidence="7 8">ATCC 21389</strain>
    </source>
</reference>
<keyword evidence="3 6" id="KW-0812">Transmembrane</keyword>
<dbReference type="InterPro" id="IPR036259">
    <property type="entry name" value="MFS_trans_sf"/>
</dbReference>
<sequence length="436" mass="45087">MKTTATTAAPVDTTALQAGPRRPGLLRRNRDFRLLFTGEVAGKYGSSVTGLALPLIAVGTLHASPFQVSALPAATWLPWLLIGLPVGAWVDRMRRRTVMLAAAAVQLLCYLSVPAAAALGLLSYVQLLVVALLAGAGAVFFQTAYTAYLPTLVEEPDRAEGNAKLHGSASAAQITGLGTGGTLAQLFGPVNSLLANTVTFLISLASTAAIRRREPAPAAERRRRTLLSEVGEGLRLVARDPWLRPFLLHGALANLFLTAYQSILVVFLLQQAGLPQGVLGTLIGAASLGGVAGAALARRVGALLGTARAMLWSLLGLPALVLLIPLTTGGAGVLCYLAGGLAVSAGVVVGNVLRSTFTQRYTPAGLLGRISATAAFVNYGTIPVGALLGGALAATLGLVPAMWLSCAGVPLAALALWFSPVRRHRDLPTDLVMAQH</sequence>
<keyword evidence="5 6" id="KW-0472">Membrane</keyword>
<feature type="transmembrane region" description="Helical" evidence="6">
    <location>
        <begin position="127"/>
        <end position="148"/>
    </location>
</feature>
<evidence type="ECO:0000256" key="4">
    <source>
        <dbReference type="ARBA" id="ARBA00022989"/>
    </source>
</evidence>
<keyword evidence="8" id="KW-1185">Reference proteome</keyword>
<evidence type="ECO:0000256" key="6">
    <source>
        <dbReference type="SAM" id="Phobius"/>
    </source>
</evidence>
<dbReference type="CDD" id="cd06173">
    <property type="entry name" value="MFS_MefA_like"/>
    <property type="match status" value="1"/>
</dbReference>
<dbReference type="PANTHER" id="PTHR23513">
    <property type="entry name" value="INTEGRAL MEMBRANE EFFLUX PROTEIN-RELATED"/>
    <property type="match status" value="1"/>
</dbReference>
<proteinExistence type="predicted"/>
<feature type="transmembrane region" description="Helical" evidence="6">
    <location>
        <begin position="374"/>
        <end position="394"/>
    </location>
</feature>
<keyword evidence="4 6" id="KW-1133">Transmembrane helix</keyword>
<evidence type="ECO:0000256" key="3">
    <source>
        <dbReference type="ARBA" id="ARBA00022692"/>
    </source>
</evidence>
<dbReference type="SUPFAM" id="SSF103473">
    <property type="entry name" value="MFS general substrate transporter"/>
    <property type="match status" value="1"/>
</dbReference>
<comment type="subcellular location">
    <subcellularLocation>
        <location evidence="1">Cell membrane</location>
        <topology evidence="1">Multi-pass membrane protein</topology>
    </subcellularLocation>
</comment>
<dbReference type="GO" id="GO:0005886">
    <property type="term" value="C:plasma membrane"/>
    <property type="evidence" value="ECO:0007669"/>
    <property type="project" value="UniProtKB-SubCell"/>
</dbReference>